<dbReference type="Proteomes" id="UP001634007">
    <property type="component" value="Unassembled WGS sequence"/>
</dbReference>
<reference evidence="2 3" key="1">
    <citation type="submission" date="2024-11" db="EMBL/GenBank/DDBJ databases">
        <title>Chromosome-level genome assembly of Eucalyptus globulus Labill. provides insights into its genome evolution.</title>
        <authorList>
            <person name="Li X."/>
        </authorList>
    </citation>
    <scope>NUCLEOTIDE SEQUENCE [LARGE SCALE GENOMIC DNA]</scope>
    <source>
        <strain evidence="2">CL2024</strain>
        <tissue evidence="2">Fresh tender leaves</tissue>
    </source>
</reference>
<keyword evidence="1" id="KW-0472">Membrane</keyword>
<proteinExistence type="predicted"/>
<evidence type="ECO:0000313" key="2">
    <source>
        <dbReference type="EMBL" id="KAL3716067.1"/>
    </source>
</evidence>
<protein>
    <submittedName>
        <fullName evidence="2">Uncharacterized protein</fullName>
    </submittedName>
</protein>
<evidence type="ECO:0000313" key="3">
    <source>
        <dbReference type="Proteomes" id="UP001634007"/>
    </source>
</evidence>
<keyword evidence="1" id="KW-0812">Transmembrane</keyword>
<keyword evidence="3" id="KW-1185">Reference proteome</keyword>
<dbReference type="PANTHER" id="PTHR31170">
    <property type="entry name" value="BNAC04G53230D PROTEIN"/>
    <property type="match status" value="1"/>
</dbReference>
<keyword evidence="1" id="KW-1133">Transmembrane helix</keyword>
<evidence type="ECO:0000256" key="1">
    <source>
        <dbReference type="SAM" id="Phobius"/>
    </source>
</evidence>
<comment type="caution">
    <text evidence="2">The sequence shown here is derived from an EMBL/GenBank/DDBJ whole genome shotgun (WGS) entry which is preliminary data.</text>
</comment>
<dbReference type="EMBL" id="JBJKBG010000011">
    <property type="protein sequence ID" value="KAL3716067.1"/>
    <property type="molecule type" value="Genomic_DNA"/>
</dbReference>
<feature type="transmembrane region" description="Helical" evidence="1">
    <location>
        <begin position="487"/>
        <end position="508"/>
    </location>
</feature>
<dbReference type="Pfam" id="PF03140">
    <property type="entry name" value="DUF247"/>
    <property type="match status" value="1"/>
</dbReference>
<organism evidence="2 3">
    <name type="scientific">Eucalyptus globulus</name>
    <name type="common">Tasmanian blue gum</name>
    <dbReference type="NCBI Taxonomy" id="34317"/>
    <lineage>
        <taxon>Eukaryota</taxon>
        <taxon>Viridiplantae</taxon>
        <taxon>Streptophyta</taxon>
        <taxon>Embryophyta</taxon>
        <taxon>Tracheophyta</taxon>
        <taxon>Spermatophyta</taxon>
        <taxon>Magnoliopsida</taxon>
        <taxon>eudicotyledons</taxon>
        <taxon>Gunneridae</taxon>
        <taxon>Pentapetalae</taxon>
        <taxon>rosids</taxon>
        <taxon>malvids</taxon>
        <taxon>Myrtales</taxon>
        <taxon>Myrtaceae</taxon>
        <taxon>Myrtoideae</taxon>
        <taxon>Eucalypteae</taxon>
        <taxon>Eucalyptus</taxon>
    </lineage>
</organism>
<accession>A0ABD3IPD6</accession>
<dbReference type="PANTHER" id="PTHR31170:SF25">
    <property type="entry name" value="BNAA09G04570D PROTEIN"/>
    <property type="match status" value="1"/>
</dbReference>
<sequence length="524" mass="58984">MSSYAERDAWFKNIKDTFHWQLEENVAANVNVFQVPKSLSSVAPEAYAPQMVGLGPYHHLRPEVRAMEGVKLDATRRFFKETKHGNFSGLTGKLSELDQKVRACYRMFLELNAIQLAWIMAVDSSFPFDFLCRHSIGKTTLKSSEWPQNLANPIGRKPAEDAILRDVLMLENQIPFFFMEEMLKLSTLDDDEQRRFVNDIFPQILVAFCKALSPIKKINTYLLAPALEHAHLLDLLYHMIVPHMVVPQGDESRIVIHEEVVSTKTVTATKENGSSTLTHIKRLCDSYGPKVLGAVKNLNLPVVQSFAEMAKHLLALPLSDLTNALSNFLQEAPVADNTLIPRASNLAKAGIKFCLTETIMDIQFDESKAVLHLPVIQVGVNTEVIICNLVAYEATAMSNSLIFARYVELMSGLINTMEDVKLLRDSNILISRMKDNDVASIFNGAIKSIKSTSNIQAGEMITSVRKVYNDSWNTKVRMLMRMSNHRFWKILALLAILLYMLLVGLQSFCSAYNCARLYRTGSST</sequence>
<gene>
    <name evidence="2" type="ORF">ACJRO7_007781</name>
</gene>
<dbReference type="InterPro" id="IPR004158">
    <property type="entry name" value="DUF247_pln"/>
</dbReference>
<name>A0ABD3IPD6_EUCGL</name>
<dbReference type="AlphaFoldDB" id="A0ABD3IPD6"/>